<accession>A0ABR3UY24</accession>
<keyword evidence="5 12" id="KW-0507">mRNA processing</keyword>
<keyword evidence="9 12" id="KW-0067">ATP-binding</keyword>
<feature type="region of interest" description="Disordered" evidence="13">
    <location>
        <begin position="588"/>
        <end position="647"/>
    </location>
</feature>
<dbReference type="InterPro" id="IPR014492">
    <property type="entry name" value="PolyA_polymerase"/>
</dbReference>
<dbReference type="SUPFAM" id="SSF55003">
    <property type="entry name" value="PAP/Archaeal CCA-adding enzyme, C-terminal domain"/>
    <property type="match status" value="1"/>
</dbReference>
<dbReference type="PANTHER" id="PTHR10682:SF10">
    <property type="entry name" value="POLYNUCLEOTIDE ADENYLYLTRANSFERASE"/>
    <property type="match status" value="1"/>
</dbReference>
<dbReference type="Proteomes" id="UP001578633">
    <property type="component" value="Chromosome 1"/>
</dbReference>
<name>A0ABR3UY24_9PLEO</name>
<comment type="cofactor">
    <cofactor evidence="2">
        <name>Mg(2+)</name>
        <dbReference type="ChEBI" id="CHEBI:18420"/>
    </cofactor>
</comment>
<comment type="cofactor">
    <cofactor evidence="1">
        <name>Mn(2+)</name>
        <dbReference type="ChEBI" id="CHEBI:29035"/>
    </cofactor>
</comment>
<evidence type="ECO:0000259" key="15">
    <source>
        <dbReference type="Pfam" id="PF04928"/>
    </source>
</evidence>
<comment type="function">
    <text evidence="12">Polymerase that creates the 3'-poly(A) tail of mRNA's.</text>
</comment>
<dbReference type="InterPro" id="IPR007012">
    <property type="entry name" value="PolA_pol_cen_dom"/>
</dbReference>
<evidence type="ECO:0000256" key="3">
    <source>
        <dbReference type="ARBA" id="ARBA00004123"/>
    </source>
</evidence>
<dbReference type="Gene3D" id="3.30.460.10">
    <property type="entry name" value="Beta Polymerase, domain 2"/>
    <property type="match status" value="1"/>
</dbReference>
<comment type="similarity">
    <text evidence="4 12">Belongs to the poly(A) polymerase family.</text>
</comment>
<evidence type="ECO:0000256" key="7">
    <source>
        <dbReference type="ARBA" id="ARBA00022723"/>
    </source>
</evidence>
<feature type="compositionally biased region" description="Polar residues" evidence="13">
    <location>
        <begin position="635"/>
        <end position="647"/>
    </location>
</feature>
<evidence type="ECO:0000256" key="6">
    <source>
        <dbReference type="ARBA" id="ARBA00022679"/>
    </source>
</evidence>
<evidence type="ECO:0000256" key="11">
    <source>
        <dbReference type="ARBA" id="ARBA00023242"/>
    </source>
</evidence>
<comment type="subcellular location">
    <subcellularLocation>
        <location evidence="3 12">Nucleus</location>
    </subcellularLocation>
</comment>
<comment type="catalytic activity">
    <reaction evidence="12">
        <text>RNA(n) + ATP = RNA(n)-3'-adenine ribonucleotide + diphosphate</text>
        <dbReference type="Rhea" id="RHEA:11332"/>
        <dbReference type="Rhea" id="RHEA-COMP:14527"/>
        <dbReference type="Rhea" id="RHEA-COMP:17347"/>
        <dbReference type="ChEBI" id="CHEBI:30616"/>
        <dbReference type="ChEBI" id="CHEBI:33019"/>
        <dbReference type="ChEBI" id="CHEBI:140395"/>
        <dbReference type="ChEBI" id="CHEBI:173115"/>
        <dbReference type="EC" id="2.7.7.19"/>
    </reaction>
</comment>
<evidence type="ECO:0000256" key="13">
    <source>
        <dbReference type="SAM" id="MobiDB-lite"/>
    </source>
</evidence>
<gene>
    <name evidence="17" type="ORF">ACET3X_001325</name>
</gene>
<dbReference type="InterPro" id="IPR043519">
    <property type="entry name" value="NT_sf"/>
</dbReference>
<evidence type="ECO:0000256" key="1">
    <source>
        <dbReference type="ARBA" id="ARBA00001936"/>
    </source>
</evidence>
<reference evidence="17 18" key="1">
    <citation type="submission" date="2024-09" db="EMBL/GenBank/DDBJ databases">
        <title>T2T genomes of carrot and Alternaria dauci and their utility for understanding host-pathogen interaction during carrot leaf blight disease.</title>
        <authorList>
            <person name="Liu W."/>
            <person name="Xu S."/>
            <person name="Ou C."/>
            <person name="Liu X."/>
            <person name="Zhuang F."/>
            <person name="Deng X.W."/>
        </authorList>
    </citation>
    <scope>NUCLEOTIDE SEQUENCE [LARGE SCALE GENOMIC DNA]</scope>
    <source>
        <strain evidence="17 18">A2016</strain>
    </source>
</reference>
<dbReference type="EC" id="2.7.7.19" evidence="12"/>
<dbReference type="PIRSF" id="PIRSF018425">
    <property type="entry name" value="PolyA_polymerase"/>
    <property type="match status" value="1"/>
</dbReference>
<evidence type="ECO:0000259" key="14">
    <source>
        <dbReference type="Pfam" id="PF04926"/>
    </source>
</evidence>
<evidence type="ECO:0000313" key="18">
    <source>
        <dbReference type="Proteomes" id="UP001578633"/>
    </source>
</evidence>
<dbReference type="RefSeq" id="XP_069311567.1">
    <property type="nucleotide sequence ID" value="XM_069446604.1"/>
</dbReference>
<dbReference type="Pfam" id="PF04926">
    <property type="entry name" value="PAP_RNA-bind"/>
    <property type="match status" value="1"/>
</dbReference>
<comment type="caution">
    <text evidence="17">The sequence shown here is derived from an EMBL/GenBank/DDBJ whole genome shotgun (WGS) entry which is preliminary data.</text>
</comment>
<keyword evidence="7" id="KW-0479">Metal-binding</keyword>
<feature type="compositionally biased region" description="Basic and acidic residues" evidence="13">
    <location>
        <begin position="609"/>
        <end position="634"/>
    </location>
</feature>
<evidence type="ECO:0000256" key="9">
    <source>
        <dbReference type="ARBA" id="ARBA00022840"/>
    </source>
</evidence>
<evidence type="ECO:0000256" key="2">
    <source>
        <dbReference type="ARBA" id="ARBA00001946"/>
    </source>
</evidence>
<keyword evidence="11 12" id="KW-0539">Nucleus</keyword>
<evidence type="ECO:0000256" key="10">
    <source>
        <dbReference type="ARBA" id="ARBA00022842"/>
    </source>
</evidence>
<sequence length="647" mass="72474">MSHFTFQTATRETSRRHVGALNLPLHSFPSRLPRQPSPTRALIAISLAPLAAAPPKLRDSADPDCPTLTMDGQKKPTRQFGVTSAISEAAPTEHDIKLNDKLIETLKAENVFETPEGNRRREEVIEHIQQVVEEFVRRVGKQKGVQQSVLDAAGGKIFTFGSYALGVHGPSSDIDTLVVAPKFVTIDEFFKNFPPTFKEMSNAQDITEFVPVEDAFVPIIKMEYRDVSIDLLFASLPKRSSIPRTMETIEKKDLEGLSESATRSVNGTRVTNELLDAVPQKVSFRHALRAIKLWSNRRGIYGAVFGYPGGVAWAIMVARICQLYPMANGATIVSKFFSLMYKWTWPRPVMLKHIEEGDLGLRVWNPQVYGGDRAHLMPIITPAFPSMCATHTVMPSTLRIMKEEFGRADKILQHIFSGTRDWDSLFERHSFFTKDHKYYLSVVAASRSKEANSTFSGLVQSKIRHIVKGIDDGQTGIDTARPYIKYFERYHRCKDDQFHEVTQGSLDYMIPASEVPAEGTEPANGDTHIIYTTTFYIGLTLPPDATKSLDISYPVSQFRSYITDSDLYDDKTMSVKVVHTRNTALPDDVFEKGESRPKKPSKDKKKKDAKSAKRHFADTGLDDSEHSAAKRRQSELATNGVPTPTAA</sequence>
<evidence type="ECO:0000259" key="16">
    <source>
        <dbReference type="Pfam" id="PF20750"/>
    </source>
</evidence>
<feature type="compositionally biased region" description="Basic residues" evidence="13">
    <location>
        <begin position="598"/>
        <end position="608"/>
    </location>
</feature>
<dbReference type="EMBL" id="JBHGVX010000001">
    <property type="protein sequence ID" value="KAL1800983.1"/>
    <property type="molecule type" value="Genomic_DNA"/>
</dbReference>
<evidence type="ECO:0000313" key="17">
    <source>
        <dbReference type="EMBL" id="KAL1800983.1"/>
    </source>
</evidence>
<dbReference type="Pfam" id="PF04928">
    <property type="entry name" value="PAP_central"/>
    <property type="match status" value="1"/>
</dbReference>
<keyword evidence="10" id="KW-0460">Magnesium</keyword>
<feature type="domain" description="Poly(A) polymerase central" evidence="15">
    <location>
        <begin position="283"/>
        <end position="428"/>
    </location>
</feature>
<evidence type="ECO:0000256" key="4">
    <source>
        <dbReference type="ARBA" id="ARBA00010912"/>
    </source>
</evidence>
<dbReference type="SUPFAM" id="SSF81301">
    <property type="entry name" value="Nucleotidyltransferase"/>
    <property type="match status" value="1"/>
</dbReference>
<evidence type="ECO:0000256" key="8">
    <source>
        <dbReference type="ARBA" id="ARBA00022741"/>
    </source>
</evidence>
<organism evidence="17 18">
    <name type="scientific">Alternaria dauci</name>
    <dbReference type="NCBI Taxonomy" id="48095"/>
    <lineage>
        <taxon>Eukaryota</taxon>
        <taxon>Fungi</taxon>
        <taxon>Dikarya</taxon>
        <taxon>Ascomycota</taxon>
        <taxon>Pezizomycotina</taxon>
        <taxon>Dothideomycetes</taxon>
        <taxon>Pleosporomycetidae</taxon>
        <taxon>Pleosporales</taxon>
        <taxon>Pleosporineae</taxon>
        <taxon>Pleosporaceae</taxon>
        <taxon>Alternaria</taxon>
        <taxon>Alternaria sect. Porri</taxon>
    </lineage>
</organism>
<feature type="domain" description="Poly(A) polymerase RNA-binding" evidence="14">
    <location>
        <begin position="430"/>
        <end position="599"/>
    </location>
</feature>
<evidence type="ECO:0000256" key="5">
    <source>
        <dbReference type="ARBA" id="ARBA00022664"/>
    </source>
</evidence>
<dbReference type="GeneID" id="96081647"/>
<evidence type="ECO:0000256" key="12">
    <source>
        <dbReference type="PIRNR" id="PIRNR018425"/>
    </source>
</evidence>
<dbReference type="InterPro" id="IPR011068">
    <property type="entry name" value="NuclTrfase_I-like_C"/>
</dbReference>
<dbReference type="SUPFAM" id="SSF81631">
    <property type="entry name" value="PAP/OAS1 substrate-binding domain"/>
    <property type="match status" value="1"/>
</dbReference>
<dbReference type="PANTHER" id="PTHR10682">
    <property type="entry name" value="POLY A POLYMERASE"/>
    <property type="match status" value="1"/>
</dbReference>
<keyword evidence="18" id="KW-1185">Reference proteome</keyword>
<dbReference type="InterPro" id="IPR007010">
    <property type="entry name" value="PolA_pol_RNA-bd_dom"/>
</dbReference>
<dbReference type="Gene3D" id="1.10.1410.10">
    <property type="match status" value="1"/>
</dbReference>
<dbReference type="Pfam" id="PF20750">
    <property type="entry name" value="PAP_NTPase"/>
    <property type="match status" value="1"/>
</dbReference>
<dbReference type="InterPro" id="IPR048840">
    <property type="entry name" value="PolA_pol_NTPase"/>
</dbReference>
<dbReference type="CDD" id="cd05402">
    <property type="entry name" value="NT_PAP_TUTase"/>
    <property type="match status" value="1"/>
</dbReference>
<protein>
    <recommendedName>
        <fullName evidence="12">Poly(A) polymerase</fullName>
        <ecNumber evidence="12">2.7.7.19</ecNumber>
    </recommendedName>
</protein>
<feature type="domain" description="Poly(A) polymerase nucleotidyltransferase" evidence="16">
    <location>
        <begin position="81"/>
        <end position="278"/>
    </location>
</feature>
<keyword evidence="6 12" id="KW-0808">Transferase</keyword>
<keyword evidence="8 12" id="KW-0547">Nucleotide-binding</keyword>
<dbReference type="Gene3D" id="3.30.70.590">
    <property type="entry name" value="Poly(A) polymerase predicted RNA binding domain"/>
    <property type="match status" value="1"/>
</dbReference>
<proteinExistence type="inferred from homology"/>